<gene>
    <name evidence="1" type="ORF">MNBD_BACTEROID03-1633</name>
</gene>
<dbReference type="EMBL" id="UOEL01000106">
    <property type="protein sequence ID" value="VAW13734.1"/>
    <property type="molecule type" value="Genomic_DNA"/>
</dbReference>
<reference evidence="1" key="1">
    <citation type="submission" date="2018-06" db="EMBL/GenBank/DDBJ databases">
        <authorList>
            <person name="Zhirakovskaya E."/>
        </authorList>
    </citation>
    <scope>NUCLEOTIDE SEQUENCE</scope>
</reference>
<protein>
    <submittedName>
        <fullName evidence="1">Uncharacterized protein</fullName>
    </submittedName>
</protein>
<organism evidence="1">
    <name type="scientific">hydrothermal vent metagenome</name>
    <dbReference type="NCBI Taxonomy" id="652676"/>
    <lineage>
        <taxon>unclassified sequences</taxon>
        <taxon>metagenomes</taxon>
        <taxon>ecological metagenomes</taxon>
    </lineage>
</organism>
<evidence type="ECO:0000313" key="1">
    <source>
        <dbReference type="EMBL" id="VAW13734.1"/>
    </source>
</evidence>
<proteinExistence type="predicted"/>
<feature type="non-terminal residue" evidence="1">
    <location>
        <position position="1"/>
    </location>
</feature>
<name>A0A3B0TYX9_9ZZZZ</name>
<dbReference type="AlphaFoldDB" id="A0A3B0TYX9"/>
<sequence length="243" mass="28017">AVCTVYEEKGGPNDVYEIDKNNVLNTTIYEIDFKKGWNLVEKSLLELKDQKRGDELITTRFKERKATIDQIPNNIIWHMKYVANDAYLEIEHLLPKQTPITKEQYKNWMPEKLGNLKRSTYEIGKKLERSSSTDNINLVFEKGAKKIDITVLDCAGSKESAQAYTMILGMTSQEWKDDTDTGYQSATKMDGKPVMTEYNKKEKTSTLTYNSNGRFSINANGSEMDPDELWDYLKLLNLKKLIE</sequence>
<accession>A0A3B0TYX9</accession>